<organism evidence="8 9">
    <name type="scientific">Microbacterium kribbense</name>
    <dbReference type="NCBI Taxonomy" id="433645"/>
    <lineage>
        <taxon>Bacteria</taxon>
        <taxon>Bacillati</taxon>
        <taxon>Actinomycetota</taxon>
        <taxon>Actinomycetes</taxon>
        <taxon>Micrococcales</taxon>
        <taxon>Microbacteriaceae</taxon>
        <taxon>Microbacterium</taxon>
    </lineage>
</organism>
<feature type="transmembrane region" description="Helical" evidence="7">
    <location>
        <begin position="61"/>
        <end position="79"/>
    </location>
</feature>
<feature type="transmembrane region" description="Helical" evidence="7">
    <location>
        <begin position="213"/>
        <end position="233"/>
    </location>
</feature>
<dbReference type="EMBL" id="BAABAF010000001">
    <property type="protein sequence ID" value="GAA3752832.1"/>
    <property type="molecule type" value="Genomic_DNA"/>
</dbReference>
<keyword evidence="4 7" id="KW-1133">Transmembrane helix</keyword>
<evidence type="ECO:0000256" key="1">
    <source>
        <dbReference type="ARBA" id="ARBA00004651"/>
    </source>
</evidence>
<comment type="subcellular location">
    <subcellularLocation>
        <location evidence="1">Cell membrane</location>
        <topology evidence="1">Multi-pass membrane protein</topology>
    </subcellularLocation>
</comment>
<feature type="transmembrane region" description="Helical" evidence="7">
    <location>
        <begin position="287"/>
        <end position="309"/>
    </location>
</feature>
<evidence type="ECO:0000256" key="6">
    <source>
        <dbReference type="SAM" id="MobiDB-lite"/>
    </source>
</evidence>
<dbReference type="PANTHER" id="PTHR30482">
    <property type="entry name" value="HIGH-AFFINITY BRANCHED-CHAIN AMINO ACID TRANSPORT SYSTEM PERMEASE"/>
    <property type="match status" value="1"/>
</dbReference>
<feature type="transmembrane region" description="Helical" evidence="7">
    <location>
        <begin position="114"/>
        <end position="134"/>
    </location>
</feature>
<feature type="region of interest" description="Disordered" evidence="6">
    <location>
        <begin position="334"/>
        <end position="368"/>
    </location>
</feature>
<name>A0ABP7G091_9MICO</name>
<dbReference type="Pfam" id="PF02653">
    <property type="entry name" value="BPD_transp_2"/>
    <property type="match status" value="1"/>
</dbReference>
<comment type="caution">
    <text evidence="8">The sequence shown here is derived from an EMBL/GenBank/DDBJ whole genome shotgun (WGS) entry which is preliminary data.</text>
</comment>
<feature type="compositionally biased region" description="Basic and acidic residues" evidence="6">
    <location>
        <begin position="334"/>
        <end position="349"/>
    </location>
</feature>
<reference evidence="9" key="1">
    <citation type="journal article" date="2019" name="Int. J. Syst. Evol. Microbiol.">
        <title>The Global Catalogue of Microorganisms (GCM) 10K type strain sequencing project: providing services to taxonomists for standard genome sequencing and annotation.</title>
        <authorList>
            <consortium name="The Broad Institute Genomics Platform"/>
            <consortium name="The Broad Institute Genome Sequencing Center for Infectious Disease"/>
            <person name="Wu L."/>
            <person name="Ma J."/>
        </authorList>
    </citation>
    <scope>NUCLEOTIDE SEQUENCE [LARGE SCALE GENOMIC DNA]</scope>
    <source>
        <strain evidence="9">JCM 16950</strain>
    </source>
</reference>
<keyword evidence="3 7" id="KW-0812">Transmembrane</keyword>
<proteinExistence type="predicted"/>
<feature type="transmembrane region" description="Helical" evidence="7">
    <location>
        <begin position="85"/>
        <end position="107"/>
    </location>
</feature>
<evidence type="ECO:0000256" key="2">
    <source>
        <dbReference type="ARBA" id="ARBA00022475"/>
    </source>
</evidence>
<keyword evidence="5 7" id="KW-0472">Membrane</keyword>
<feature type="transmembrane region" description="Helical" evidence="7">
    <location>
        <begin position="161"/>
        <end position="179"/>
    </location>
</feature>
<evidence type="ECO:0000256" key="4">
    <source>
        <dbReference type="ARBA" id="ARBA00022989"/>
    </source>
</evidence>
<evidence type="ECO:0000313" key="9">
    <source>
        <dbReference type="Proteomes" id="UP001500540"/>
    </source>
</evidence>
<sequence>MKLDRRRIELWGGPLLVLVIIVVGPVVLPEELIGIGALCALYVIAGVGLQQMMGDTGQVSFGQGAFWAIGAYGVGILTVKAHLPVIPAIIIGVLITGVVAFAIGWPLTQLRGHYLAVATLALAMIVADLANNLIGVTGGSTGLPGVPLITLFGEPMIGTPFYILCWIVALVVLVGASNLSTSRTGRAFRAVGRDDSGSQALGIPSAGYRLRSFVLAAMLAGGGGALYATYLGFLSPDAFSVQLSVLLLIIVVVGGLASPYGALLGAVVVTVLSQWLTAVASNPSVPVGVGSALDPLLYGGAVFLILRFLPSGLQPPLRRIAGGSVTGIRRLMGRDTRSVEPREGERDADSLAPAEVVPTDTPARVVED</sequence>
<dbReference type="Proteomes" id="UP001500540">
    <property type="component" value="Unassembled WGS sequence"/>
</dbReference>
<keyword evidence="9" id="KW-1185">Reference proteome</keyword>
<feature type="transmembrane region" description="Helical" evidence="7">
    <location>
        <begin position="7"/>
        <end position="26"/>
    </location>
</feature>
<dbReference type="CDD" id="cd06581">
    <property type="entry name" value="TM_PBP1_LivM_like"/>
    <property type="match status" value="1"/>
</dbReference>
<evidence type="ECO:0000313" key="8">
    <source>
        <dbReference type="EMBL" id="GAA3752832.1"/>
    </source>
</evidence>
<protein>
    <submittedName>
        <fullName evidence="8">Branched-chain amino acid ABC transporter permease</fullName>
    </submittedName>
</protein>
<evidence type="ECO:0000256" key="3">
    <source>
        <dbReference type="ARBA" id="ARBA00022692"/>
    </source>
</evidence>
<evidence type="ECO:0000256" key="5">
    <source>
        <dbReference type="ARBA" id="ARBA00023136"/>
    </source>
</evidence>
<dbReference type="InterPro" id="IPR001851">
    <property type="entry name" value="ABC_transp_permease"/>
</dbReference>
<keyword evidence="2" id="KW-1003">Cell membrane</keyword>
<dbReference type="InterPro" id="IPR043428">
    <property type="entry name" value="LivM-like"/>
</dbReference>
<feature type="transmembrane region" description="Helical" evidence="7">
    <location>
        <begin position="32"/>
        <end position="49"/>
    </location>
</feature>
<evidence type="ECO:0000256" key="7">
    <source>
        <dbReference type="SAM" id="Phobius"/>
    </source>
</evidence>
<dbReference type="PANTHER" id="PTHR30482:SF10">
    <property type="entry name" value="HIGH-AFFINITY BRANCHED-CHAIN AMINO ACID TRANSPORT PROTEIN BRAE"/>
    <property type="match status" value="1"/>
</dbReference>
<accession>A0ABP7G091</accession>
<gene>
    <name evidence="8" type="ORF">GCM10022240_02340</name>
</gene>